<reference evidence="1" key="1">
    <citation type="submission" date="2022-11" db="EMBL/GenBank/DDBJ databases">
        <title>Biodiversity and phylogenetic relationships of bacteria.</title>
        <authorList>
            <person name="Machado R.A.R."/>
            <person name="Bhat A."/>
            <person name="Loulou A."/>
            <person name="Kallel S."/>
        </authorList>
    </citation>
    <scope>NUCLEOTIDE SEQUENCE</scope>
    <source>
        <strain evidence="1">A-IN1</strain>
    </source>
</reference>
<protein>
    <submittedName>
        <fullName evidence="1">PAAR domain-containing protein</fullName>
    </submittedName>
</protein>
<organism evidence="1 2">
    <name type="scientific">Acinetobacter nematophilus</name>
    <dbReference type="NCBI Taxonomy" id="2994642"/>
    <lineage>
        <taxon>Bacteria</taxon>
        <taxon>Pseudomonadati</taxon>
        <taxon>Pseudomonadota</taxon>
        <taxon>Gammaproteobacteria</taxon>
        <taxon>Moraxellales</taxon>
        <taxon>Moraxellaceae</taxon>
        <taxon>Acinetobacter</taxon>
    </lineage>
</organism>
<dbReference type="CDD" id="cd14744">
    <property type="entry name" value="PAAR_CT_2"/>
    <property type="match status" value="1"/>
</dbReference>
<dbReference type="AlphaFoldDB" id="A0A9X3DS54"/>
<keyword evidence="2" id="KW-1185">Reference proteome</keyword>
<proteinExistence type="predicted"/>
<dbReference type="RefSeq" id="WP_266129224.1">
    <property type="nucleotide sequence ID" value="NZ_JAPKMY010000001.1"/>
</dbReference>
<name>A0A9X3DS54_9GAMM</name>
<dbReference type="InterPro" id="IPR008727">
    <property type="entry name" value="PAAR_motif"/>
</dbReference>
<dbReference type="EMBL" id="JAPKMY010000001">
    <property type="protein sequence ID" value="MCX5466782.1"/>
    <property type="molecule type" value="Genomic_DNA"/>
</dbReference>
<dbReference type="Proteomes" id="UP001146019">
    <property type="component" value="Unassembled WGS sequence"/>
</dbReference>
<comment type="caution">
    <text evidence="1">The sequence shown here is derived from an EMBL/GenBank/DDBJ whole genome shotgun (WGS) entry which is preliminary data.</text>
</comment>
<sequence>MSQPIILEGDLTTTGGRMIPSQMARKSNGKNIIVLGDKFFCPACKAMGAVIQASDLQFCNSVGVAYHGCKVKCGCPGNHIVMATQSVDLVDQGSSGKSSKSNTNHVIVQSLVSDKAYEHQFVLVDEFTQIPLADRFYKIIMDGVTVTGKTDSQGQTQLMTASKMLEVLIEVYPENYEEPSK</sequence>
<dbReference type="Gene3D" id="2.60.200.60">
    <property type="match status" value="1"/>
</dbReference>
<gene>
    <name evidence="1" type="ORF">OSH00_03390</name>
</gene>
<evidence type="ECO:0000313" key="2">
    <source>
        <dbReference type="Proteomes" id="UP001146019"/>
    </source>
</evidence>
<accession>A0A9X3DS54</accession>
<dbReference type="Pfam" id="PF05488">
    <property type="entry name" value="PAAR_motif"/>
    <property type="match status" value="1"/>
</dbReference>
<evidence type="ECO:0000313" key="1">
    <source>
        <dbReference type="EMBL" id="MCX5466782.1"/>
    </source>
</evidence>